<dbReference type="Proteomes" id="UP000789920">
    <property type="component" value="Unassembled WGS sequence"/>
</dbReference>
<comment type="caution">
    <text evidence="1">The sequence shown here is derived from an EMBL/GenBank/DDBJ whole genome shotgun (WGS) entry which is preliminary data.</text>
</comment>
<name>A0ACA9SK96_9GLOM</name>
<gene>
    <name evidence="1" type="ORF">RPERSI_LOCUS31690</name>
</gene>
<proteinExistence type="predicted"/>
<accession>A0ACA9SK96</accession>
<protein>
    <submittedName>
        <fullName evidence="1">26757_t:CDS:1</fullName>
    </submittedName>
</protein>
<keyword evidence="2" id="KW-1185">Reference proteome</keyword>
<evidence type="ECO:0000313" key="2">
    <source>
        <dbReference type="Proteomes" id="UP000789920"/>
    </source>
</evidence>
<feature type="non-terminal residue" evidence="1">
    <location>
        <position position="197"/>
    </location>
</feature>
<reference evidence="1" key="1">
    <citation type="submission" date="2021-06" db="EMBL/GenBank/DDBJ databases">
        <authorList>
            <person name="Kallberg Y."/>
            <person name="Tangrot J."/>
            <person name="Rosling A."/>
        </authorList>
    </citation>
    <scope>NUCLEOTIDE SEQUENCE</scope>
    <source>
        <strain evidence="1">MA461A</strain>
    </source>
</reference>
<sequence length="197" mass="22308">KVGIDSHWDPRGRISNSLMLFDNFFGFEIPSVELPLHQEIGPILSDTFPIITPEIDSFLTTHPRTLYFALGTNVYIPPQSTFTLLKSFQKLIDQNIIDGIIWATSRTNTSELLLSNEFDLPISKILNNEHPNFRHGGASSCHESIYNAKPILILPIMSDQFGNAEKLEITGMALRLSKFNLDIDDIILKVKRLLNEK</sequence>
<feature type="non-terminal residue" evidence="1">
    <location>
        <position position="1"/>
    </location>
</feature>
<organism evidence="1 2">
    <name type="scientific">Racocetra persica</name>
    <dbReference type="NCBI Taxonomy" id="160502"/>
    <lineage>
        <taxon>Eukaryota</taxon>
        <taxon>Fungi</taxon>
        <taxon>Fungi incertae sedis</taxon>
        <taxon>Mucoromycota</taxon>
        <taxon>Glomeromycotina</taxon>
        <taxon>Glomeromycetes</taxon>
        <taxon>Diversisporales</taxon>
        <taxon>Gigasporaceae</taxon>
        <taxon>Racocetra</taxon>
    </lineage>
</organism>
<dbReference type="EMBL" id="CAJVQC010128756">
    <property type="protein sequence ID" value="CAG8841036.1"/>
    <property type="molecule type" value="Genomic_DNA"/>
</dbReference>
<evidence type="ECO:0000313" key="1">
    <source>
        <dbReference type="EMBL" id="CAG8841036.1"/>
    </source>
</evidence>